<keyword evidence="4" id="KW-1185">Reference proteome</keyword>
<protein>
    <recommendedName>
        <fullName evidence="2">Heterokaryon incompatibility domain-containing protein</fullName>
    </recommendedName>
</protein>
<comment type="caution">
    <text evidence="3">The sequence shown here is derived from an EMBL/GenBank/DDBJ whole genome shotgun (WGS) entry which is preliminary data.</text>
</comment>
<feature type="domain" description="Heterokaryon incompatibility" evidence="2">
    <location>
        <begin position="1670"/>
        <end position="1746"/>
    </location>
</feature>
<evidence type="ECO:0000313" key="3">
    <source>
        <dbReference type="EMBL" id="KAJ8457555.1"/>
    </source>
</evidence>
<dbReference type="Proteomes" id="UP001215151">
    <property type="component" value="Unassembled WGS sequence"/>
</dbReference>
<gene>
    <name evidence="3" type="ORF">ONZ51_g11461</name>
</gene>
<feature type="domain" description="Heterokaryon incompatibility" evidence="2">
    <location>
        <begin position="563"/>
        <end position="639"/>
    </location>
</feature>
<organism evidence="3 4">
    <name type="scientific">Trametes cubensis</name>
    <dbReference type="NCBI Taxonomy" id="1111947"/>
    <lineage>
        <taxon>Eukaryota</taxon>
        <taxon>Fungi</taxon>
        <taxon>Dikarya</taxon>
        <taxon>Basidiomycota</taxon>
        <taxon>Agaricomycotina</taxon>
        <taxon>Agaricomycetes</taxon>
        <taxon>Polyporales</taxon>
        <taxon>Polyporaceae</taxon>
        <taxon>Trametes</taxon>
    </lineage>
</organism>
<name>A0AAD7X432_9APHY</name>
<dbReference type="PANTHER" id="PTHR39596">
    <property type="match status" value="1"/>
</dbReference>
<evidence type="ECO:0000259" key="2">
    <source>
        <dbReference type="Pfam" id="PF06985"/>
    </source>
</evidence>
<feature type="region of interest" description="Disordered" evidence="1">
    <location>
        <begin position="1066"/>
        <end position="1105"/>
    </location>
</feature>
<dbReference type="EMBL" id="JAPEVG010000549">
    <property type="protein sequence ID" value="KAJ8457555.1"/>
    <property type="molecule type" value="Genomic_DNA"/>
</dbReference>
<evidence type="ECO:0000313" key="4">
    <source>
        <dbReference type="Proteomes" id="UP001215151"/>
    </source>
</evidence>
<sequence length="2099" mass="232992">MQTSSDSRDDDADLRFVLFLLQMVVQPGAGDLFTPDDAVLDEYPSHHQLCSLYRECLQYLQDTYPVASLDCSVAGNLQESTMLRDLPSCFGTLVNSMADARRYVHSTDTLEFDPDIPPFPHALTVIVVAIAATQKYYHMEHKTGRHCQASHLLCAFLPSPIGESDTEESDLYHGLLFDCLAHHTTYWNMIRGRDMDSPMPYSQVSLQELALPEEQTSSENYVVTTHDLAHAAIDTSLPTSGAWTIGLPVDIPWLGARHDGYPFFPSLSKYTATRRPKGVVHSFHDDAALWLGTMTFGLLEAITRMRIPEHILLVPAANKGEAVISGTRILQVLVLWLARTTRVGGDGLQRDFEYGREAAQLWRRALQVLTDDSLARIIFVYAQIPDDKLTDIRHGIAHLLVILLGLMQNDKLIGWGSLLPEIAESISPFSGSSDSWRMYHLIPWYRQMLLDVGWCPYTLSIINLNTSEGILIGAALVPHLIRLRPYIRTKLDEHIGCTADACVLHTITDTDEYKCRHVQPACECGDIKPPLFDVLRLLNDGIVPVVIYDGSALRVVPAQDKSYVAISHVWSEGMGSTTEDGLPICLVEHISNLARSLLPEHNGAFWMDSLCVPSARQQRKQAIRLMADTYRNAAKVLVIDNSVRTMCHSERSPAPEILLRIATSAWMRRIWTLQEGILARELYFEFTNGAAAVNFAKLISAEPRGCDRAFVDLAPVLTWREAHHGPLIFSDRPPSMIEVVSLLHGRSTTKDEDELIAISSLLPPRVKIDELLAESDGSNLAERRMKVFLLRMRDIPLAITFGSCPRSTIEGFSWAPRMLSVDVYGSWSDSDGAGICTEDGLVGKYHLALFNKAVTLTPPDTNAHDRASSTVIDSDYARAGCILIWHPQSKSFLWLIPGADSSWTSSFDALLLSPQSAASLANTEKSESLILCIGVSRLHTDATTRTIVRINGTSEKHPIAVKYITRCAIERAKPSIQEELEQKRIMAERLGDLREVWIRLVTASDGSRGGTSICWKGNIICDTLNMPLWALLSTHPSWLEIRDSRSNINSAPPIEREVLYAERAAPAVQPTTSHPPQASDNTPTKFPNQSSADTATEHPVQTSADVPCDGTLPQWLRALRQLDTQVATGAPVLDDSILDQYPFHHELCHLYRDCLDFLQGRYPVASLDYSLPEDLRRTPIWDFPVCFGTLVNFIADFFPIEFSPDDPEHLSTFAQWLAPGVERFLPPCPHALGLLAHALSDAWDYRVMHKPDHDSPIPYLLCILLVSPPGGCPPAALDLYHALFLECLTSHLRDVCFSRAMKTATLMPYSLESLQELQIPAQASSGTFVVDEGALPCSNRDASARVIAFIKSLEWTIGLPNDIPWLGARHDGHPFCSSLSNYVALRRPKGAVHSLYDDAALWLSAMTFGLLEAITQMQIPERILLAPGANEETVISGSRIFQVLILWIARKKQGYGGRQRDLEHGREVARLLRRTLRVLGEEEREGVPSFLSYAKVTGGKDRAVLCGIAHLVVILWELMRKNDLTGWACLPELGFTIEYLSDAEGTALHDLLVPWYQKQLAEVGWCPYTLSILQPNLSAMTPLFPHLLSLRPYIRSSLGEHASCREDVCVFHTVTDTDMYKLRHARPSCDCANVKPPLDDVLRLLDGGIVPVVVYEGSVLRVIPAQETSYVAISHVWSEGMGSTTDVGLPACLVAHISDLVRRLVPEHGGAFWMDSLCVPSAREQRKRAIKLMADTYRNASKVLVIDDSVRTMCYSERAGTPWTEILLRVTTSAWVRRVWTLQEGLLARELFFEFIDGPASVSMDHSRLSSAALVSLAPVLIVRAGASENRFAFELPTMMLLLQNRTTTKAEDEIIAISSLLRSPIDVGDLLAERDGPYLVERRLKLLLLHTRDIPLTVPFGSCPRAELDGLSWAPRMLSADAVGSWNSQLGTGIYTEQGLVGKYHLALFEKPITMPPDPSAVEDSTESVASSLTRTGIAIISHFRSGSLHTLALNGPSLELSPKYTFNALLFLLVDSEPPFPIATAHTICIGVRYLPDVDAATILQADSTSREHPIAVKYIARCAICRLNPTRQKILEAEHVSTQGLGDPKEVWVRLS</sequence>
<reference evidence="3" key="1">
    <citation type="submission" date="2022-11" db="EMBL/GenBank/DDBJ databases">
        <title>Genome Sequence of Cubamyces cubensis.</title>
        <authorList>
            <person name="Buettner E."/>
        </authorList>
    </citation>
    <scope>NUCLEOTIDE SEQUENCE</scope>
    <source>
        <strain evidence="3">MPL-01</strain>
    </source>
</reference>
<accession>A0AAD7X432</accession>
<dbReference type="InterPro" id="IPR010730">
    <property type="entry name" value="HET"/>
</dbReference>
<proteinExistence type="predicted"/>
<dbReference type="PANTHER" id="PTHR39596:SF2">
    <property type="entry name" value="HET DOMAIN PROTEIN (AFU_ORTHOLOGUE AFUA_1G17550)-RELATED"/>
    <property type="match status" value="1"/>
</dbReference>
<feature type="compositionally biased region" description="Polar residues" evidence="1">
    <location>
        <begin position="1069"/>
        <end position="1104"/>
    </location>
</feature>
<evidence type="ECO:0000256" key="1">
    <source>
        <dbReference type="SAM" id="MobiDB-lite"/>
    </source>
</evidence>
<dbReference type="Pfam" id="PF06985">
    <property type="entry name" value="HET"/>
    <property type="match status" value="2"/>
</dbReference>